<dbReference type="InterPro" id="IPR000719">
    <property type="entry name" value="Prot_kinase_dom"/>
</dbReference>
<keyword evidence="2" id="KW-0723">Serine/threonine-protein kinase</keyword>
<dbReference type="Proteomes" id="UP000683925">
    <property type="component" value="Unassembled WGS sequence"/>
</dbReference>
<evidence type="ECO:0000256" key="1">
    <source>
        <dbReference type="ARBA" id="ARBA00012513"/>
    </source>
</evidence>
<comment type="caution">
    <text evidence="8">The sequence shown here is derived from an EMBL/GenBank/DDBJ whole genome shotgun (WGS) entry which is preliminary data.</text>
</comment>
<keyword evidence="6" id="KW-0067">ATP-binding</keyword>
<dbReference type="GO" id="GO:0005524">
    <property type="term" value="F:ATP binding"/>
    <property type="evidence" value="ECO:0007669"/>
    <property type="project" value="UniProtKB-KW"/>
</dbReference>
<evidence type="ECO:0000313" key="8">
    <source>
        <dbReference type="EMBL" id="CAD8201679.1"/>
    </source>
</evidence>
<sequence length="98" mass="11699">MGRSYGEQWYESRVEILVVLVQNFQFIDVIGRGGFGKVWKVRQKKNKQFYTLKVMSKPKKKRLKYRIIQKKSLQSVMNEKTLLSGLKHKQNNEMELSF</sequence>
<evidence type="ECO:0000256" key="6">
    <source>
        <dbReference type="ARBA" id="ARBA00022840"/>
    </source>
</evidence>
<keyword evidence="4" id="KW-0547">Nucleotide-binding</keyword>
<dbReference type="GO" id="GO:0035556">
    <property type="term" value="P:intracellular signal transduction"/>
    <property type="evidence" value="ECO:0007669"/>
    <property type="project" value="TreeGrafter"/>
</dbReference>
<evidence type="ECO:0000256" key="4">
    <source>
        <dbReference type="ARBA" id="ARBA00022741"/>
    </source>
</evidence>
<dbReference type="GO" id="GO:0004674">
    <property type="term" value="F:protein serine/threonine kinase activity"/>
    <property type="evidence" value="ECO:0007669"/>
    <property type="project" value="UniProtKB-KW"/>
</dbReference>
<dbReference type="PROSITE" id="PS50011">
    <property type="entry name" value="PROTEIN_KINASE_DOM"/>
    <property type="match status" value="1"/>
</dbReference>
<evidence type="ECO:0000256" key="5">
    <source>
        <dbReference type="ARBA" id="ARBA00022777"/>
    </source>
</evidence>
<dbReference type="AlphaFoldDB" id="A0A8S1XLB3"/>
<feature type="domain" description="Protein kinase" evidence="7">
    <location>
        <begin position="24"/>
        <end position="98"/>
    </location>
</feature>
<dbReference type="InterPro" id="IPR050236">
    <property type="entry name" value="Ser_Thr_kinase_AGC"/>
</dbReference>
<keyword evidence="5" id="KW-0418">Kinase</keyword>
<keyword evidence="3" id="KW-0808">Transferase</keyword>
<keyword evidence="9" id="KW-1185">Reference proteome</keyword>
<dbReference type="PANTHER" id="PTHR24356">
    <property type="entry name" value="SERINE/THREONINE-PROTEIN KINASE"/>
    <property type="match status" value="1"/>
</dbReference>
<dbReference type="PANTHER" id="PTHR24356:SF374">
    <property type="entry name" value="PROTEIN KINASE DOMAIN-CONTAINING PROTEIN"/>
    <property type="match status" value="1"/>
</dbReference>
<name>A0A8S1XLB3_PAROT</name>
<evidence type="ECO:0000259" key="7">
    <source>
        <dbReference type="PROSITE" id="PS50011"/>
    </source>
</evidence>
<dbReference type="OrthoDB" id="354826at2759"/>
<accession>A0A8S1XLB3</accession>
<reference evidence="8" key="1">
    <citation type="submission" date="2021-01" db="EMBL/GenBank/DDBJ databases">
        <authorList>
            <consortium name="Genoscope - CEA"/>
            <person name="William W."/>
        </authorList>
    </citation>
    <scope>NUCLEOTIDE SEQUENCE</scope>
</reference>
<gene>
    <name evidence="8" type="ORF">POCTA_138.1.T1250080</name>
</gene>
<evidence type="ECO:0000313" key="9">
    <source>
        <dbReference type="Proteomes" id="UP000683925"/>
    </source>
</evidence>
<organism evidence="8 9">
    <name type="scientific">Paramecium octaurelia</name>
    <dbReference type="NCBI Taxonomy" id="43137"/>
    <lineage>
        <taxon>Eukaryota</taxon>
        <taxon>Sar</taxon>
        <taxon>Alveolata</taxon>
        <taxon>Ciliophora</taxon>
        <taxon>Intramacronucleata</taxon>
        <taxon>Oligohymenophorea</taxon>
        <taxon>Peniculida</taxon>
        <taxon>Parameciidae</taxon>
        <taxon>Paramecium</taxon>
    </lineage>
</organism>
<proteinExistence type="predicted"/>
<evidence type="ECO:0000256" key="2">
    <source>
        <dbReference type="ARBA" id="ARBA00022527"/>
    </source>
</evidence>
<dbReference type="EC" id="2.7.11.1" evidence="1"/>
<protein>
    <recommendedName>
        <fullName evidence="1">non-specific serine/threonine protein kinase</fullName>
        <ecNumber evidence="1">2.7.11.1</ecNumber>
    </recommendedName>
</protein>
<dbReference type="EMBL" id="CAJJDP010000125">
    <property type="protein sequence ID" value="CAD8201679.1"/>
    <property type="molecule type" value="Genomic_DNA"/>
</dbReference>
<evidence type="ECO:0000256" key="3">
    <source>
        <dbReference type="ARBA" id="ARBA00022679"/>
    </source>
</evidence>